<dbReference type="EMBL" id="BAAACG010000006">
    <property type="protein sequence ID" value="GAA0736721.1"/>
    <property type="molecule type" value="Genomic_DNA"/>
</dbReference>
<feature type="chain" id="PRO_5046883981" evidence="1">
    <location>
        <begin position="31"/>
        <end position="251"/>
    </location>
</feature>
<comment type="caution">
    <text evidence="2">The sequence shown here is derived from an EMBL/GenBank/DDBJ whole genome shotgun (WGS) entry which is preliminary data.</text>
</comment>
<dbReference type="Proteomes" id="UP001501510">
    <property type="component" value="Unassembled WGS sequence"/>
</dbReference>
<evidence type="ECO:0000256" key="1">
    <source>
        <dbReference type="SAM" id="SignalP"/>
    </source>
</evidence>
<dbReference type="RefSeq" id="WP_343759872.1">
    <property type="nucleotide sequence ID" value="NZ_BAAACG010000006.1"/>
</dbReference>
<keyword evidence="3" id="KW-1185">Reference proteome</keyword>
<keyword evidence="1" id="KW-0732">Signal</keyword>
<evidence type="ECO:0000313" key="2">
    <source>
        <dbReference type="EMBL" id="GAA0736721.1"/>
    </source>
</evidence>
<sequence>MKKRRKLLKLLISTFCLSSVLILGTKSVSAADSLHPRQMTTQEKVNTLHDIWRNPIHTHQRYKIAPAKFPRRGISFESHWFSERGKIAWNDPNNTLPNQPMTGLDLSLHKQPWNPNYDDMISVQGGAIPYEAILHGGDKITIKAPRKDINQYFGYKAYNGNGWTSFSGDANAANYQKFEINIANRVSGGGPDKRLISLKNMVNNKFLYVDNDGFINSDGLDTEHSNSQWVFVPVDYFGNLLDKDGKILKTN</sequence>
<evidence type="ECO:0000313" key="3">
    <source>
        <dbReference type="Proteomes" id="UP001501510"/>
    </source>
</evidence>
<organism evidence="2 3">
    <name type="scientific">Clostridium oceanicum</name>
    <dbReference type="NCBI Taxonomy" id="1543"/>
    <lineage>
        <taxon>Bacteria</taxon>
        <taxon>Bacillati</taxon>
        <taxon>Bacillota</taxon>
        <taxon>Clostridia</taxon>
        <taxon>Eubacteriales</taxon>
        <taxon>Clostridiaceae</taxon>
        <taxon>Clostridium</taxon>
    </lineage>
</organism>
<dbReference type="Gene3D" id="2.80.10.50">
    <property type="match status" value="1"/>
</dbReference>
<name>A0ABN1JDD9_9CLOT</name>
<feature type="signal peptide" evidence="1">
    <location>
        <begin position="1"/>
        <end position="30"/>
    </location>
</feature>
<accession>A0ABN1JDD9</accession>
<protein>
    <submittedName>
        <fullName evidence="2">Uncharacterized protein</fullName>
    </submittedName>
</protein>
<gene>
    <name evidence="2" type="ORF">GCM10008906_12140</name>
</gene>
<proteinExistence type="predicted"/>
<reference evidence="2 3" key="1">
    <citation type="journal article" date="2019" name="Int. J. Syst. Evol. Microbiol.">
        <title>The Global Catalogue of Microorganisms (GCM) 10K type strain sequencing project: providing services to taxonomists for standard genome sequencing and annotation.</title>
        <authorList>
            <consortium name="The Broad Institute Genomics Platform"/>
            <consortium name="The Broad Institute Genome Sequencing Center for Infectious Disease"/>
            <person name="Wu L."/>
            <person name="Ma J."/>
        </authorList>
    </citation>
    <scope>NUCLEOTIDE SEQUENCE [LARGE SCALE GENOMIC DNA]</scope>
    <source>
        <strain evidence="2 3">JCM 1407</strain>
    </source>
</reference>